<gene>
    <name evidence="14" type="primary">dsbB</name>
    <name evidence="16" type="ORF">EDC25_10895</name>
</gene>
<comment type="similarity">
    <text evidence="2 14">Belongs to the DsbB family.</text>
</comment>
<dbReference type="OrthoDB" id="3711263at2"/>
<organism evidence="16 17">
    <name type="scientific">Pseudofulvimonas gallinarii</name>
    <dbReference type="NCBI Taxonomy" id="634155"/>
    <lineage>
        <taxon>Bacteria</taxon>
        <taxon>Pseudomonadati</taxon>
        <taxon>Pseudomonadota</taxon>
        <taxon>Gammaproteobacteria</taxon>
        <taxon>Lysobacterales</taxon>
        <taxon>Rhodanobacteraceae</taxon>
        <taxon>Pseudofulvimonas</taxon>
    </lineage>
</organism>
<dbReference type="InterPro" id="IPR023380">
    <property type="entry name" value="DsbB-like_sf"/>
</dbReference>
<dbReference type="Pfam" id="PF02600">
    <property type="entry name" value="DsbB"/>
    <property type="match status" value="1"/>
</dbReference>
<evidence type="ECO:0000256" key="11">
    <source>
        <dbReference type="ARBA" id="ARBA00023157"/>
    </source>
</evidence>
<dbReference type="Proteomes" id="UP000294599">
    <property type="component" value="Unassembled WGS sequence"/>
</dbReference>
<evidence type="ECO:0000256" key="4">
    <source>
        <dbReference type="ARBA" id="ARBA00022475"/>
    </source>
</evidence>
<feature type="disulfide bond" description="Redox-active" evidence="14">
    <location>
        <begin position="35"/>
        <end position="38"/>
    </location>
</feature>
<comment type="caution">
    <text evidence="14">Lacks conserved residue(s) required for the propagation of feature annotation.</text>
</comment>
<feature type="topological domain" description="Periplasmic" evidence="14">
    <location>
        <begin position="26"/>
        <end position="43"/>
    </location>
</feature>
<reference evidence="16 17" key="1">
    <citation type="submission" date="2019-03" db="EMBL/GenBank/DDBJ databases">
        <title>Genomic Encyclopedia of Type Strains, Phase IV (KMG-IV): sequencing the most valuable type-strain genomes for metagenomic binning, comparative biology and taxonomic classification.</title>
        <authorList>
            <person name="Goeker M."/>
        </authorList>
    </citation>
    <scope>NUCLEOTIDE SEQUENCE [LARGE SCALE GENOMIC DNA]</scope>
    <source>
        <strain evidence="16 17">DSM 21944</strain>
    </source>
</reference>
<dbReference type="NCBIfam" id="NF003354">
    <property type="entry name" value="PRK04388.1"/>
    <property type="match status" value="1"/>
</dbReference>
<name>A0A4R3LGC3_9GAMM</name>
<dbReference type="RefSeq" id="WP_123522594.1">
    <property type="nucleotide sequence ID" value="NZ_JBHLWF010000087.1"/>
</dbReference>
<keyword evidence="4 14" id="KW-1003">Cell membrane</keyword>
<evidence type="ECO:0000256" key="3">
    <source>
        <dbReference type="ARBA" id="ARBA00022448"/>
    </source>
</evidence>
<dbReference type="GO" id="GO:0005886">
    <property type="term" value="C:plasma membrane"/>
    <property type="evidence" value="ECO:0007669"/>
    <property type="project" value="UniProtKB-SubCell"/>
</dbReference>
<evidence type="ECO:0000256" key="12">
    <source>
        <dbReference type="ARBA" id="ARBA00023186"/>
    </source>
</evidence>
<sequence length="166" mass="17554">MPLTFRSACLLGFLACAGLMGYALYAQHVLGLEPCPLCILQRMAVIATGIVFLVAALHGPAGFGRWVYGGLATVAAAAGAGVAGRHVWLQSLPPDQVPACGPGYEYMMEAFPLTKALSMIFTGSGECAEVDWQLLGLSMPWWTLFAFIGLALWALVAAAAARHRRA</sequence>
<dbReference type="Gene3D" id="1.20.1550.10">
    <property type="entry name" value="DsbB-like"/>
    <property type="match status" value="1"/>
</dbReference>
<keyword evidence="17" id="KW-1185">Reference proteome</keyword>
<keyword evidence="10 14" id="KW-0472">Membrane</keyword>
<protein>
    <recommendedName>
        <fullName evidence="14">Disulfide bond formation protein B</fullName>
    </recommendedName>
    <alternativeName>
        <fullName evidence="14">Disulfide oxidoreductase</fullName>
    </alternativeName>
</protein>
<dbReference type="HAMAP" id="MF_00286">
    <property type="entry name" value="DsbB"/>
    <property type="match status" value="1"/>
</dbReference>
<evidence type="ECO:0000256" key="14">
    <source>
        <dbReference type="HAMAP-Rule" id="MF_00286"/>
    </source>
</evidence>
<dbReference type="GO" id="GO:0015035">
    <property type="term" value="F:protein-disulfide reductase activity"/>
    <property type="evidence" value="ECO:0007669"/>
    <property type="project" value="UniProtKB-UniRule"/>
</dbReference>
<feature type="transmembrane region" description="Helical" evidence="15">
    <location>
        <begin position="66"/>
        <end position="88"/>
    </location>
</feature>
<keyword evidence="5" id="KW-0997">Cell inner membrane</keyword>
<evidence type="ECO:0000313" key="16">
    <source>
        <dbReference type="EMBL" id="TCS98515.1"/>
    </source>
</evidence>
<feature type="transmembrane region" description="Helical" evidence="15">
    <location>
        <begin position="39"/>
        <end position="59"/>
    </location>
</feature>
<evidence type="ECO:0000256" key="13">
    <source>
        <dbReference type="ARBA" id="ARBA00023284"/>
    </source>
</evidence>
<keyword evidence="13 14" id="KW-0676">Redox-active center</keyword>
<evidence type="ECO:0000256" key="1">
    <source>
        <dbReference type="ARBA" id="ARBA00004429"/>
    </source>
</evidence>
<keyword evidence="7 14" id="KW-0249">Electron transport</keyword>
<keyword evidence="6 14" id="KW-0812">Transmembrane</keyword>
<feature type="topological domain" description="Cytoplasmic" evidence="14">
    <location>
        <begin position="161"/>
        <end position="166"/>
    </location>
</feature>
<dbReference type="InterPro" id="IPR022920">
    <property type="entry name" value="Disulphide_bond_form_DsbB"/>
</dbReference>
<keyword evidence="12 14" id="KW-0143">Chaperone</keyword>
<dbReference type="SUPFAM" id="SSF158442">
    <property type="entry name" value="DsbB-like"/>
    <property type="match status" value="1"/>
</dbReference>
<dbReference type="AlphaFoldDB" id="A0A4R3LGC3"/>
<evidence type="ECO:0000256" key="10">
    <source>
        <dbReference type="ARBA" id="ARBA00023136"/>
    </source>
</evidence>
<keyword evidence="8 14" id="KW-1133">Transmembrane helix</keyword>
<dbReference type="GO" id="GO:0009055">
    <property type="term" value="F:electron transfer activity"/>
    <property type="evidence" value="ECO:0007669"/>
    <property type="project" value="UniProtKB-UniRule"/>
</dbReference>
<dbReference type="InterPro" id="IPR003752">
    <property type="entry name" value="DiS_bond_form_DsbB/BdbC"/>
</dbReference>
<accession>A0A4R3LGC3</accession>
<evidence type="ECO:0000313" key="17">
    <source>
        <dbReference type="Proteomes" id="UP000294599"/>
    </source>
</evidence>
<comment type="caution">
    <text evidence="16">The sequence shown here is derived from an EMBL/GenBank/DDBJ whole genome shotgun (WGS) entry which is preliminary data.</text>
</comment>
<evidence type="ECO:0000256" key="8">
    <source>
        <dbReference type="ARBA" id="ARBA00022989"/>
    </source>
</evidence>
<evidence type="ECO:0000256" key="15">
    <source>
        <dbReference type="SAM" id="Phobius"/>
    </source>
</evidence>
<comment type="subcellular location">
    <subcellularLocation>
        <location evidence="1">Cell inner membrane</location>
        <topology evidence="1">Multi-pass membrane protein</topology>
    </subcellularLocation>
    <subcellularLocation>
        <location evidence="14">Cell membrane</location>
        <topology evidence="14">Multi-pass membrane protein</topology>
    </subcellularLocation>
</comment>
<feature type="transmembrane region" description="Helical" evidence="15">
    <location>
        <begin position="141"/>
        <end position="161"/>
    </location>
</feature>
<evidence type="ECO:0000256" key="5">
    <source>
        <dbReference type="ARBA" id="ARBA00022519"/>
    </source>
</evidence>
<keyword evidence="11 14" id="KW-1015">Disulfide bond</keyword>
<evidence type="ECO:0000256" key="6">
    <source>
        <dbReference type="ARBA" id="ARBA00022692"/>
    </source>
</evidence>
<dbReference type="PANTHER" id="PTHR36570">
    <property type="entry name" value="DISULFIDE BOND FORMATION PROTEIN B"/>
    <property type="match status" value="1"/>
</dbReference>
<comment type="function">
    <text evidence="14">Required for disulfide bond formation in some periplasmic proteins. Acts by oxidizing the DsbA protein.</text>
</comment>
<proteinExistence type="inferred from homology"/>
<dbReference type="InterPro" id="IPR050183">
    <property type="entry name" value="DsbB"/>
</dbReference>
<dbReference type="GO" id="GO:0006457">
    <property type="term" value="P:protein folding"/>
    <property type="evidence" value="ECO:0007669"/>
    <property type="project" value="InterPro"/>
</dbReference>
<evidence type="ECO:0000256" key="9">
    <source>
        <dbReference type="ARBA" id="ARBA00023002"/>
    </source>
</evidence>
<evidence type="ECO:0000256" key="7">
    <source>
        <dbReference type="ARBA" id="ARBA00022982"/>
    </source>
</evidence>
<feature type="topological domain" description="Cytoplasmic" evidence="14">
    <location>
        <begin position="1"/>
        <end position="8"/>
    </location>
</feature>
<keyword evidence="9 14" id="KW-0560">Oxidoreductase</keyword>
<dbReference type="PANTHER" id="PTHR36570:SF3">
    <property type="entry name" value="DISULFIDE BOND FORMATION PROTEIN B"/>
    <property type="match status" value="1"/>
</dbReference>
<keyword evidence="3 14" id="KW-0813">Transport</keyword>
<dbReference type="EMBL" id="SMAF01000008">
    <property type="protein sequence ID" value="TCS98515.1"/>
    <property type="molecule type" value="Genomic_DNA"/>
</dbReference>
<feature type="topological domain" description="Cytoplasmic" evidence="14">
    <location>
        <begin position="61"/>
        <end position="66"/>
    </location>
</feature>
<evidence type="ECO:0000256" key="2">
    <source>
        <dbReference type="ARBA" id="ARBA00008823"/>
    </source>
</evidence>